<dbReference type="PaxDb" id="44689-DDB0206144"/>
<dbReference type="KEGG" id="ddi:DDB_G0280713"/>
<name>Q54UZ3_DICDI</name>
<reference evidence="1 2" key="1">
    <citation type="journal article" date="2005" name="Nature">
        <title>The genome of the social amoeba Dictyostelium discoideum.</title>
        <authorList>
            <consortium name="The Dictyostelium discoideum Sequencing Consortium"/>
            <person name="Eichinger L."/>
            <person name="Pachebat J.A."/>
            <person name="Glockner G."/>
            <person name="Rajandream M.A."/>
            <person name="Sucgang R."/>
            <person name="Berriman M."/>
            <person name="Song J."/>
            <person name="Olsen R."/>
            <person name="Szafranski K."/>
            <person name="Xu Q."/>
            <person name="Tunggal B."/>
            <person name="Kummerfeld S."/>
            <person name="Madera M."/>
            <person name="Konfortov B.A."/>
            <person name="Rivero F."/>
            <person name="Bankier A.T."/>
            <person name="Lehmann R."/>
            <person name="Hamlin N."/>
            <person name="Davies R."/>
            <person name="Gaudet P."/>
            <person name="Fey P."/>
            <person name="Pilcher K."/>
            <person name="Chen G."/>
            <person name="Saunders D."/>
            <person name="Sodergren E."/>
            <person name="Davis P."/>
            <person name="Kerhornou A."/>
            <person name="Nie X."/>
            <person name="Hall N."/>
            <person name="Anjard C."/>
            <person name="Hemphill L."/>
            <person name="Bason N."/>
            <person name="Farbrother P."/>
            <person name="Desany B."/>
            <person name="Just E."/>
            <person name="Morio T."/>
            <person name="Rost R."/>
            <person name="Churcher C."/>
            <person name="Cooper J."/>
            <person name="Haydock S."/>
            <person name="van Driessche N."/>
            <person name="Cronin A."/>
            <person name="Goodhead I."/>
            <person name="Muzny D."/>
            <person name="Mourier T."/>
            <person name="Pain A."/>
            <person name="Lu M."/>
            <person name="Harper D."/>
            <person name="Lindsay R."/>
            <person name="Hauser H."/>
            <person name="James K."/>
            <person name="Quiles M."/>
            <person name="Madan Babu M."/>
            <person name="Saito T."/>
            <person name="Buchrieser C."/>
            <person name="Wardroper A."/>
            <person name="Felder M."/>
            <person name="Thangavelu M."/>
            <person name="Johnson D."/>
            <person name="Knights A."/>
            <person name="Loulseged H."/>
            <person name="Mungall K."/>
            <person name="Oliver K."/>
            <person name="Price C."/>
            <person name="Quail M.A."/>
            <person name="Urushihara H."/>
            <person name="Hernandez J."/>
            <person name="Rabbinowitsch E."/>
            <person name="Steffen D."/>
            <person name="Sanders M."/>
            <person name="Ma J."/>
            <person name="Kohara Y."/>
            <person name="Sharp S."/>
            <person name="Simmonds M."/>
            <person name="Spiegler S."/>
            <person name="Tivey A."/>
            <person name="Sugano S."/>
            <person name="White B."/>
            <person name="Walker D."/>
            <person name="Woodward J."/>
            <person name="Winckler T."/>
            <person name="Tanaka Y."/>
            <person name="Shaulsky G."/>
            <person name="Schleicher M."/>
            <person name="Weinstock G."/>
            <person name="Rosenthal A."/>
            <person name="Cox E.C."/>
            <person name="Chisholm R.L."/>
            <person name="Gibbs R."/>
            <person name="Loomis W.F."/>
            <person name="Platzer M."/>
            <person name="Kay R.R."/>
            <person name="Williams J."/>
            <person name="Dear P.H."/>
            <person name="Noegel A.A."/>
            <person name="Barrell B."/>
            <person name="Kuspa A."/>
        </authorList>
    </citation>
    <scope>NUCLEOTIDE SEQUENCE [LARGE SCALE GENOMIC DNA]</scope>
    <source>
        <strain evidence="1 2">AX4</strain>
    </source>
</reference>
<dbReference type="RefSeq" id="XP_641138.1">
    <property type="nucleotide sequence ID" value="XM_636046.1"/>
</dbReference>
<accession>Q54UZ3</accession>
<dbReference type="AlphaFoldDB" id="Q54UZ3"/>
<dbReference type="VEuPathDB" id="AmoebaDB:DDB_G0280713"/>
<dbReference type="PANTHER" id="PTHR47825:SF1">
    <property type="entry name" value="G DOMAIN-CONTAINING PROTEIN-RELATED"/>
    <property type="match status" value="1"/>
</dbReference>
<comment type="caution">
    <text evidence="1">The sequence shown here is derived from an EMBL/GenBank/DDBJ whole genome shotgun (WGS) entry which is preliminary data.</text>
</comment>
<dbReference type="EMBL" id="AAFI02000037">
    <property type="protein sequence ID" value="EAL67158.1"/>
    <property type="molecule type" value="Genomic_DNA"/>
</dbReference>
<evidence type="ECO:0000313" key="2">
    <source>
        <dbReference type="Proteomes" id="UP000002195"/>
    </source>
</evidence>
<dbReference type="InParanoid" id="Q54UZ3"/>
<proteinExistence type="predicted"/>
<dbReference type="GeneID" id="8622696"/>
<dbReference type="Proteomes" id="UP000002195">
    <property type="component" value="Unassembled WGS sequence"/>
</dbReference>
<dbReference type="PANTHER" id="PTHR47825">
    <property type="entry name" value="AAA_23 DOMAIN-CONTAINING PROTEIN"/>
    <property type="match status" value="1"/>
</dbReference>
<protein>
    <recommendedName>
        <fullName evidence="3">MACPF domain-containing protein</fullName>
    </recommendedName>
</protein>
<keyword evidence="2" id="KW-1185">Reference proteome</keyword>
<evidence type="ECO:0000313" key="1">
    <source>
        <dbReference type="EMBL" id="EAL67158.1"/>
    </source>
</evidence>
<evidence type="ECO:0008006" key="3">
    <source>
        <dbReference type="Google" id="ProtNLM"/>
    </source>
</evidence>
<sequence>MSLVLPIPSGTNSSLLENDLGRGFSIDENGGNAIKNTVFICEKENINSTFPKTDSNNFTLIRSCESLKSALNVGGEIGLSFGLLYGKVMGSYMETNITNNETMTFLYSRRVVDKIVELDYHAKPSNDIINEKDIDSLRSKYGLYYISKIEYGSFIDVKITLDSSNNTTGG</sequence>
<gene>
    <name evidence="1" type="ORF">DDB_G0280713</name>
</gene>
<dbReference type="HOGENOM" id="CLU_1573534_0_0_1"/>
<organism evidence="1 2">
    <name type="scientific">Dictyostelium discoideum</name>
    <name type="common">Social amoeba</name>
    <dbReference type="NCBI Taxonomy" id="44689"/>
    <lineage>
        <taxon>Eukaryota</taxon>
        <taxon>Amoebozoa</taxon>
        <taxon>Evosea</taxon>
        <taxon>Eumycetozoa</taxon>
        <taxon>Dictyostelia</taxon>
        <taxon>Dictyosteliales</taxon>
        <taxon>Dictyosteliaceae</taxon>
        <taxon>Dictyostelium</taxon>
    </lineage>
</organism>